<proteinExistence type="inferred from homology"/>
<organism evidence="5">
    <name type="scientific">bioreactor metagenome</name>
    <dbReference type="NCBI Taxonomy" id="1076179"/>
    <lineage>
        <taxon>unclassified sequences</taxon>
        <taxon>metagenomes</taxon>
        <taxon>ecological metagenomes</taxon>
    </lineage>
</organism>
<dbReference type="InterPro" id="IPR005234">
    <property type="entry name" value="ScpB_csome_segregation"/>
</dbReference>
<keyword evidence="1" id="KW-0963">Cytoplasm</keyword>
<dbReference type="PIRSF" id="PIRSF019345">
    <property type="entry name" value="ScpB"/>
    <property type="match status" value="1"/>
</dbReference>
<dbReference type="PANTHER" id="PTHR34298:SF2">
    <property type="entry name" value="SEGREGATION AND CONDENSATION PROTEIN B"/>
    <property type="match status" value="1"/>
</dbReference>
<dbReference type="InterPro" id="IPR036390">
    <property type="entry name" value="WH_DNA-bd_sf"/>
</dbReference>
<evidence type="ECO:0000256" key="3">
    <source>
        <dbReference type="ARBA" id="ARBA00022829"/>
    </source>
</evidence>
<reference evidence="5" key="1">
    <citation type="submission" date="2019-08" db="EMBL/GenBank/DDBJ databases">
        <authorList>
            <person name="Kucharzyk K."/>
            <person name="Murdoch R.W."/>
            <person name="Higgins S."/>
            <person name="Loffler F."/>
        </authorList>
    </citation>
    <scope>NUCLEOTIDE SEQUENCE</scope>
</reference>
<gene>
    <name evidence="5" type="primary">scpB_32</name>
    <name evidence="5" type="ORF">SDC9_179805</name>
</gene>
<name>A0A645GZW2_9ZZZZ</name>
<dbReference type="AlphaFoldDB" id="A0A645GZW2"/>
<evidence type="ECO:0000313" key="5">
    <source>
        <dbReference type="EMBL" id="MPN32327.1"/>
    </source>
</evidence>
<dbReference type="InterPro" id="IPR036388">
    <property type="entry name" value="WH-like_DNA-bd_sf"/>
</dbReference>
<keyword evidence="3" id="KW-0159">Chromosome partition</keyword>
<dbReference type="Gene3D" id="1.10.10.10">
    <property type="entry name" value="Winged helix-like DNA-binding domain superfamily/Winged helix DNA-binding domain"/>
    <property type="match status" value="2"/>
</dbReference>
<evidence type="ECO:0000256" key="1">
    <source>
        <dbReference type="ARBA" id="ARBA00022490"/>
    </source>
</evidence>
<dbReference type="GO" id="GO:0051301">
    <property type="term" value="P:cell division"/>
    <property type="evidence" value="ECO:0007669"/>
    <property type="project" value="UniProtKB-KW"/>
</dbReference>
<dbReference type="Pfam" id="PF04079">
    <property type="entry name" value="SMC_ScpB"/>
    <property type="match status" value="1"/>
</dbReference>
<dbReference type="GO" id="GO:0051304">
    <property type="term" value="P:chromosome separation"/>
    <property type="evidence" value="ECO:0007669"/>
    <property type="project" value="InterPro"/>
</dbReference>
<evidence type="ECO:0000256" key="2">
    <source>
        <dbReference type="ARBA" id="ARBA00022618"/>
    </source>
</evidence>
<dbReference type="EMBL" id="VSSQ01084271">
    <property type="protein sequence ID" value="MPN32327.1"/>
    <property type="molecule type" value="Genomic_DNA"/>
</dbReference>
<sequence>MNKKDINQIDLLDASIKDRYKSIIESLLFMSGEPLNIKEISNIIECDIDYTREILSNMKDEFGKDNRGIKLIQLESNFQLVTKEENSNYVQKLLKTNVRQSLSQAALETLAIVSYKQPITRIDIDEIRGVKSDRAIQTLVEKKLIKECGRLEVPGKPILYGTTEEFLKHFGLESLKALPSLEQILDEFKEEGNEEAASSI</sequence>
<evidence type="ECO:0000256" key="4">
    <source>
        <dbReference type="ARBA" id="ARBA00023306"/>
    </source>
</evidence>
<dbReference type="PANTHER" id="PTHR34298">
    <property type="entry name" value="SEGREGATION AND CONDENSATION PROTEIN B"/>
    <property type="match status" value="1"/>
</dbReference>
<accession>A0A645GZW2</accession>
<dbReference type="NCBIfam" id="TIGR00281">
    <property type="entry name" value="SMC-Scp complex subunit ScpB"/>
    <property type="match status" value="1"/>
</dbReference>
<keyword evidence="2" id="KW-0132">Cell division</keyword>
<keyword evidence="4" id="KW-0131">Cell cycle</keyword>
<dbReference type="SUPFAM" id="SSF46785">
    <property type="entry name" value="Winged helix' DNA-binding domain"/>
    <property type="match status" value="2"/>
</dbReference>
<comment type="caution">
    <text evidence="5">The sequence shown here is derived from an EMBL/GenBank/DDBJ whole genome shotgun (WGS) entry which is preliminary data.</text>
</comment>
<dbReference type="HAMAP" id="MF_01804">
    <property type="entry name" value="ScpB"/>
    <property type="match status" value="1"/>
</dbReference>
<protein>
    <submittedName>
        <fullName evidence="5">Segregation and condensation protein B</fullName>
    </submittedName>
</protein>